<organism evidence="1 2">
    <name type="scientific">Diphasiastrum complanatum</name>
    <name type="common">Issler's clubmoss</name>
    <name type="synonym">Lycopodium complanatum</name>
    <dbReference type="NCBI Taxonomy" id="34168"/>
    <lineage>
        <taxon>Eukaryota</taxon>
        <taxon>Viridiplantae</taxon>
        <taxon>Streptophyta</taxon>
        <taxon>Embryophyta</taxon>
        <taxon>Tracheophyta</taxon>
        <taxon>Lycopodiopsida</taxon>
        <taxon>Lycopodiales</taxon>
        <taxon>Lycopodiaceae</taxon>
        <taxon>Lycopodioideae</taxon>
        <taxon>Diphasiastrum</taxon>
    </lineage>
</organism>
<evidence type="ECO:0000313" key="2">
    <source>
        <dbReference type="Proteomes" id="UP001162992"/>
    </source>
</evidence>
<proteinExistence type="predicted"/>
<dbReference type="EMBL" id="CM055107">
    <property type="protein sequence ID" value="KAJ7527854.1"/>
    <property type="molecule type" value="Genomic_DNA"/>
</dbReference>
<comment type="caution">
    <text evidence="1">The sequence shown here is derived from an EMBL/GenBank/DDBJ whole genome shotgun (WGS) entry which is preliminary data.</text>
</comment>
<gene>
    <name evidence="1" type="ORF">O6H91_16G074600</name>
</gene>
<evidence type="ECO:0000313" key="1">
    <source>
        <dbReference type="EMBL" id="KAJ7527854.1"/>
    </source>
</evidence>
<dbReference type="Proteomes" id="UP001162992">
    <property type="component" value="Chromosome 16"/>
</dbReference>
<keyword evidence="2" id="KW-1185">Reference proteome</keyword>
<protein>
    <submittedName>
        <fullName evidence="1">Uncharacterized protein</fullName>
    </submittedName>
</protein>
<sequence length="1517" mass="172954">MKRSSTDRTNCYPDSDSLDERLSQNIEKPMPTVSEIASRRTSQFLSQSAGWQMNSQFLKSSKHCVSRSSQPADPLHFPSQKNGRKVLLKHVEYVENSTCRSISKKSKSNVHERWRINPGAPTETPACSSNPPIYGQDDQHNISALLTGNPNQDKSDKQKGHTLSHRSTRAGCSACVSRKDTEETNTHKQSKPDNILSSKPLFEVMNSEGCWWDVEILRSRGEKHHVHYVHFDSDEDEEVFSWQLRLRSRKATPWDCFHNLQPGMDITLFSVHPQASKRFGDNIRPFAAWYDAKVISIYKRLHNPDCFCKFVVQFYSTRTKDQIGDNNRTLLTDYKTTIGINKIGILQKPFESSLDDILAKLSSLKVSSPKLRWSSDTWSLEGHYAVSEDDNELFAAELEKMLSEDEVLTGNGYSRLIDHNLSTQHSKQAFQSPGLGFASYLENVLETDVHIDKETSSSQVEVSAGGIKTNRASLSGQWKGSRNQDSKPSKPHSQNVKRQLLPDELEYNSIKKVTHAQKKNVATEENNRTSSKHEFCISPLHEENDNEVKPKSSHDVKPKIEMTSEMKKFSKRKISSEDDKVKNEDKMIINSVRSDKAIGGSAEILGGKKVRKKRSTSEENTNAELEQWYDALFKGDLLQLKDRQRKKESKSEPPPNKDQRDAYFLWSNSLEDGLLDSQNTVIEADKEFGEIWQEMQIALHNESTAMMSKMVDQEPTFCSTENPAGCKNGHSFMFNEEEGLICESCGLIGMEIENMIPTLDAGTSDMRHRKVVCNCDNEDDEELSDSLFGKLAEAEQNRSTKSLSRILPHLKVQMHKHQEEGFNFLWKNIVGDEPDGKNFSMQNETGGCILSHAPGTGKSLLIISFLQSFLGINSSCKPLIVAPKIMLRPWQREFLKWKVDIPVYILNTEREYRKRMALEEDESGIVTLNNGARLPAKELGRIITLAQWHRQESVLLVSYSLFSSLIEHGALDGASKVSKKISEMLLQSPDLLILDEGHLPRNKDTKIRAALMKVQTKLRILLSGTVFQNNFEELFNTLYLVRPQFVELFSGFTGAKHGEFIEENEMILDAAPVSSRLKRRSNGRRSPKLFQNSTLHDEIIRAGKNLLHSEEAKDGRPIEVIEIDDTPLETPYKERPFVTRKVCRRSSRLFQIYTLEDEKLKSGVSHSVSTVEAKSRRLFMKTIGSKFDQSQREKSLQDGFQILRKLTDPFVHYYAGEVLQSLPGLHDFAVMLKPTPSQENLLQKALQKWDSKSSLELEMAVSAICIHPCLLAYLKYEEIQNMELSEFEFLRKDPEAGVKTMFVMELLRLCQCTSEKVLVFSEILSPFTLLEQILEESFGWVKGKETLRLDGKLSLDERQMIIDRINQPADCARVLFASIKACGEGITLTGASRVVFLHMVWNPSVMKQAVSRAFRLGQKRPVYVYRLVASGTMEEDKYKKTVWKDWLSRSIFVSQTFNEENWETINKDVPESLENSQDDDSLLYDACHDKMLEKLLENKKVSKSFQKIKHCSLFSEK</sequence>
<name>A0ACC2BDI4_DIPCM</name>
<reference evidence="2" key="1">
    <citation type="journal article" date="2024" name="Proc. Natl. Acad. Sci. U.S.A.">
        <title>Extraordinary preservation of gene collinearity over three hundred million years revealed in homosporous lycophytes.</title>
        <authorList>
            <person name="Li C."/>
            <person name="Wickell D."/>
            <person name="Kuo L.Y."/>
            <person name="Chen X."/>
            <person name="Nie B."/>
            <person name="Liao X."/>
            <person name="Peng D."/>
            <person name="Ji J."/>
            <person name="Jenkins J."/>
            <person name="Williams M."/>
            <person name="Shu S."/>
            <person name="Plott C."/>
            <person name="Barry K."/>
            <person name="Rajasekar S."/>
            <person name="Grimwood J."/>
            <person name="Han X."/>
            <person name="Sun S."/>
            <person name="Hou Z."/>
            <person name="He W."/>
            <person name="Dai G."/>
            <person name="Sun C."/>
            <person name="Schmutz J."/>
            <person name="Leebens-Mack J.H."/>
            <person name="Li F.W."/>
            <person name="Wang L."/>
        </authorList>
    </citation>
    <scope>NUCLEOTIDE SEQUENCE [LARGE SCALE GENOMIC DNA]</scope>
    <source>
        <strain evidence="2">cv. PW_Plant_1</strain>
    </source>
</reference>
<accession>A0ACC2BDI4</accession>